<sequence>MARCRLRAFVPYGMAAGAFWLRAMWPYAHRVQGVRRY</sequence>
<dbReference type="Proteomes" id="UP000270034">
    <property type="component" value="Chromosome"/>
</dbReference>
<proteinExistence type="predicted"/>
<accession>A0A2Z5ZK30</accession>
<dbReference type="GO" id="GO:0016787">
    <property type="term" value="F:hydrolase activity"/>
    <property type="evidence" value="ECO:0007669"/>
    <property type="project" value="UniProtKB-KW"/>
</dbReference>
<gene>
    <name evidence="1" type="ORF">AcetOrient_orf03785</name>
</gene>
<evidence type="ECO:0000313" key="1">
    <source>
        <dbReference type="EMBL" id="BBC80843.1"/>
    </source>
</evidence>
<protein>
    <submittedName>
        <fullName evidence="1">Zn-dependent hydrolase</fullName>
    </submittedName>
</protein>
<organism evidence="1 2">
    <name type="scientific">Acetobacter orientalis</name>
    <dbReference type="NCBI Taxonomy" id="146474"/>
    <lineage>
        <taxon>Bacteria</taxon>
        <taxon>Pseudomonadati</taxon>
        <taxon>Pseudomonadota</taxon>
        <taxon>Alphaproteobacteria</taxon>
        <taxon>Acetobacterales</taxon>
        <taxon>Acetobacteraceae</taxon>
        <taxon>Acetobacter</taxon>
    </lineage>
</organism>
<dbReference type="EMBL" id="AP018515">
    <property type="protein sequence ID" value="BBC80843.1"/>
    <property type="molecule type" value="Genomic_DNA"/>
</dbReference>
<reference evidence="1 2" key="1">
    <citation type="submission" date="2018-02" db="EMBL/GenBank/DDBJ databases">
        <title>Acetobacter orientalis genome.</title>
        <authorList>
            <person name="Nakashima N."/>
            <person name="Tamura T."/>
        </authorList>
    </citation>
    <scope>NUCLEOTIDE SEQUENCE [LARGE SCALE GENOMIC DNA]</scope>
    <source>
        <strain evidence="1 2">FAN1</strain>
    </source>
</reference>
<dbReference type="AlphaFoldDB" id="A0A2Z5ZK30"/>
<dbReference type="KEGG" id="aot:AcetOri_orf03785"/>
<name>A0A2Z5ZK30_9PROT</name>
<evidence type="ECO:0000313" key="2">
    <source>
        <dbReference type="Proteomes" id="UP000270034"/>
    </source>
</evidence>
<keyword evidence="1" id="KW-0378">Hydrolase</keyword>